<feature type="domain" description="GIY-YIG" evidence="1">
    <location>
        <begin position="229"/>
        <end position="307"/>
    </location>
</feature>
<comment type="caution">
    <text evidence="2">The sequence shown here is derived from an EMBL/GenBank/DDBJ whole genome shotgun (WGS) entry which is preliminary data.</text>
</comment>
<name>A0ABN2X8K5_9MICO</name>
<dbReference type="GO" id="GO:0004527">
    <property type="term" value="F:exonuclease activity"/>
    <property type="evidence" value="ECO:0007669"/>
    <property type="project" value="UniProtKB-KW"/>
</dbReference>
<accession>A0ABN2X8K5</accession>
<keyword evidence="2" id="KW-0378">Hydrolase</keyword>
<dbReference type="NCBIfam" id="NF005905">
    <property type="entry name" value="PRK07883.1-3"/>
    <property type="match status" value="1"/>
</dbReference>
<dbReference type="InterPro" id="IPR050066">
    <property type="entry name" value="UvrABC_protein_C"/>
</dbReference>
<dbReference type="InterPro" id="IPR000305">
    <property type="entry name" value="GIY-YIG_endonuc"/>
</dbReference>
<dbReference type="SMART" id="SM00479">
    <property type="entry name" value="EXOIII"/>
    <property type="match status" value="1"/>
</dbReference>
<dbReference type="Proteomes" id="UP001500984">
    <property type="component" value="Unassembled WGS sequence"/>
</dbReference>
<dbReference type="NCBIfam" id="NF005907">
    <property type="entry name" value="PRK07883.1-5"/>
    <property type="match status" value="1"/>
</dbReference>
<keyword evidence="2" id="KW-0269">Exonuclease</keyword>
<dbReference type="InterPro" id="IPR012337">
    <property type="entry name" value="RNaseH-like_sf"/>
</dbReference>
<dbReference type="SUPFAM" id="SSF82771">
    <property type="entry name" value="GIY-YIG endonuclease"/>
    <property type="match status" value="1"/>
</dbReference>
<dbReference type="InterPro" id="IPR036397">
    <property type="entry name" value="RNaseH_sf"/>
</dbReference>
<evidence type="ECO:0000259" key="1">
    <source>
        <dbReference type="PROSITE" id="PS50164"/>
    </source>
</evidence>
<organism evidence="2 3">
    <name type="scientific">Brevibacterium salitolerans</name>
    <dbReference type="NCBI Taxonomy" id="1403566"/>
    <lineage>
        <taxon>Bacteria</taxon>
        <taxon>Bacillati</taxon>
        <taxon>Actinomycetota</taxon>
        <taxon>Actinomycetes</taxon>
        <taxon>Micrococcales</taxon>
        <taxon>Brevibacteriaceae</taxon>
        <taxon>Brevibacterium</taxon>
    </lineage>
</organism>
<dbReference type="PROSITE" id="PS50164">
    <property type="entry name" value="GIY_YIG"/>
    <property type="match status" value="1"/>
</dbReference>
<reference evidence="2 3" key="1">
    <citation type="journal article" date="2019" name="Int. J. Syst. Evol. Microbiol.">
        <title>The Global Catalogue of Microorganisms (GCM) 10K type strain sequencing project: providing services to taxonomists for standard genome sequencing and annotation.</title>
        <authorList>
            <consortium name="The Broad Institute Genomics Platform"/>
            <consortium name="The Broad Institute Genome Sequencing Center for Infectious Disease"/>
            <person name="Wu L."/>
            <person name="Ma J."/>
        </authorList>
    </citation>
    <scope>NUCLEOTIDE SEQUENCE [LARGE SCALE GENOMIC DNA]</scope>
    <source>
        <strain evidence="2 3">JCM 15900</strain>
    </source>
</reference>
<proteinExistence type="predicted"/>
<dbReference type="Gene3D" id="3.30.420.10">
    <property type="entry name" value="Ribonuclease H-like superfamily/Ribonuclease H"/>
    <property type="match status" value="1"/>
</dbReference>
<evidence type="ECO:0000313" key="3">
    <source>
        <dbReference type="Proteomes" id="UP001500984"/>
    </source>
</evidence>
<dbReference type="NCBIfam" id="TIGR00573">
    <property type="entry name" value="dnaq"/>
    <property type="match status" value="1"/>
</dbReference>
<dbReference type="CDD" id="cd06127">
    <property type="entry name" value="DEDDh"/>
    <property type="match status" value="1"/>
</dbReference>
<dbReference type="PANTHER" id="PTHR30562">
    <property type="entry name" value="UVRC/OXIDOREDUCTASE"/>
    <property type="match status" value="1"/>
</dbReference>
<dbReference type="InterPro" id="IPR047296">
    <property type="entry name" value="GIY-YIG_UvrC_Cho"/>
</dbReference>
<protein>
    <submittedName>
        <fullName evidence="2">DEDD exonuclease domain-containing protein</fullName>
    </submittedName>
</protein>
<evidence type="ECO:0000313" key="2">
    <source>
        <dbReference type="EMBL" id="GAA2107229.1"/>
    </source>
</evidence>
<dbReference type="SMART" id="SM00465">
    <property type="entry name" value="GIYc"/>
    <property type="match status" value="1"/>
</dbReference>
<dbReference type="Gene3D" id="3.40.1440.10">
    <property type="entry name" value="GIY-YIG endonuclease"/>
    <property type="match status" value="1"/>
</dbReference>
<keyword evidence="3" id="KW-1185">Reference proteome</keyword>
<dbReference type="SUPFAM" id="SSF53098">
    <property type="entry name" value="Ribonuclease H-like"/>
    <property type="match status" value="1"/>
</dbReference>
<dbReference type="InterPro" id="IPR013520">
    <property type="entry name" value="Ribonucl_H"/>
</dbReference>
<gene>
    <name evidence="2" type="ORF">GCM10009823_33910</name>
</gene>
<dbReference type="InterPro" id="IPR035901">
    <property type="entry name" value="GIY-YIG_endonuc_sf"/>
</dbReference>
<dbReference type="EMBL" id="BAAAPZ010000020">
    <property type="protein sequence ID" value="GAA2107229.1"/>
    <property type="molecule type" value="Genomic_DNA"/>
</dbReference>
<dbReference type="Pfam" id="PF00929">
    <property type="entry name" value="RNase_T"/>
    <property type="match status" value="1"/>
</dbReference>
<keyword evidence="2" id="KW-0540">Nuclease</keyword>
<dbReference type="CDD" id="cd10434">
    <property type="entry name" value="GIY-YIG_UvrC_Cho"/>
    <property type="match status" value="1"/>
</dbReference>
<dbReference type="InterPro" id="IPR006054">
    <property type="entry name" value="DnaQ"/>
</dbReference>
<sequence>MPFDRTHTHTRTGQLSLSDLGTPLHTVDFVVVDLETTGASNGADDITEVGAVRVRGGEVQGEFQTLVKPERTAITPFVSRLTGITNAMVADAPPLTSVLPAFLEFASGAVLVAHNAPFDIGFLRRACAHLDYPWPAPQVLDTVTLARRLLPRSEVPNHKLSTLAAHFRARVSPDHRALADARATVDVLHGLFEICGSHGIETLEDLGTVRAAGWAKRRRKTHLADGLPHAPGVYTFLDGSRRVLYIGSSRDLRQRVRSYFTAGETRGRMTEMVTAAQEVSPLVCATELEARVREVRLIGELDPPYNRRSRQPQRRHWIVLTREAFARLSVVRTLTPAHEEAETVLGPFRSQKRATVVKRLLEQVFPLKTCTAHVGSASFAPCAAAQVGRCHGPCAGQTDAQAYTEALAELHGLFTGDAHGFLRAAGERIGALAGEQRYEAAAEVRDAVEALLATAAAEEARTCLRAVPELAAASPRDGGGWDIAVIRHGRLAAAGTSPQAAGVPRTAAALSSSAEYVPVWERTAPHTWEEETDLLLAWLGAGRTRAVTAARAWEQPAAGFAHARAEWPAAARPGAVRTP</sequence>
<dbReference type="RefSeq" id="WP_291796098.1">
    <property type="nucleotide sequence ID" value="NZ_BAAAPZ010000020.1"/>
</dbReference>
<dbReference type="PANTHER" id="PTHR30562:SF1">
    <property type="entry name" value="UVRABC SYSTEM PROTEIN C"/>
    <property type="match status" value="1"/>
</dbReference>